<proteinExistence type="inferred from homology"/>
<dbReference type="Gene3D" id="2.70.20.10">
    <property type="entry name" value="Topoisomerase I, domain 3"/>
    <property type="match status" value="1"/>
</dbReference>
<evidence type="ECO:0000256" key="8">
    <source>
        <dbReference type="ARBA" id="ARBA00023235"/>
    </source>
</evidence>
<protein>
    <recommendedName>
        <fullName evidence="3">DNA topoisomerase</fullName>
        <ecNumber evidence="3">5.6.2.1</ecNumber>
    </recommendedName>
    <alternativeName>
        <fullName evidence="12">Omega-protein</fullName>
    </alternativeName>
    <alternativeName>
        <fullName evidence="11">Relaxing enzyme</fullName>
    </alternativeName>
    <alternativeName>
        <fullName evidence="9">Swivelase</fullName>
    </alternativeName>
    <alternativeName>
        <fullName evidence="10">Untwisting enzyme</fullName>
    </alternativeName>
</protein>
<keyword evidence="15" id="KW-0614">Plasmid</keyword>
<keyword evidence="5" id="KW-0460">Magnesium</keyword>
<evidence type="ECO:0000256" key="4">
    <source>
        <dbReference type="ARBA" id="ARBA00022723"/>
    </source>
</evidence>
<dbReference type="EMBL" id="CP020374">
    <property type="protein sequence ID" value="AZQ13285.1"/>
    <property type="molecule type" value="Genomic_DNA"/>
</dbReference>
<dbReference type="Pfam" id="PF01131">
    <property type="entry name" value="Topoisom_bac"/>
    <property type="match status" value="1"/>
</dbReference>
<dbReference type="Gene3D" id="1.10.460.10">
    <property type="entry name" value="Topoisomerase I, domain 2"/>
    <property type="match status" value="1"/>
</dbReference>
<evidence type="ECO:0000256" key="7">
    <source>
        <dbReference type="ARBA" id="ARBA00023125"/>
    </source>
</evidence>
<dbReference type="InterPro" id="IPR023405">
    <property type="entry name" value="Topo_IA_core_domain"/>
</dbReference>
<dbReference type="PROSITE" id="PS00396">
    <property type="entry name" value="TOPO_IA_1"/>
    <property type="match status" value="1"/>
</dbReference>
<geneLocation type="plasmid" evidence="16">
    <name>psth1</name>
</geneLocation>
<comment type="catalytic activity">
    <reaction evidence="1">
        <text>ATP-independent breakage of single-stranded DNA, followed by passage and rejoining.</text>
        <dbReference type="EC" id="5.6.2.1"/>
    </reaction>
</comment>
<sequence length="684" mass="75694">MERLFIAEKPSVARAIAEVLGITGKGNGYIECGSDTITWCFGHMLEQAEPDHYTSADTPVRDGKKIWRVEDLPVIPKEWILHPKADAKAQLTQIGTLLKQAQTVVNCGDPDREGQNLVDEVLTHYQSQAPVLRYWSSGIDSVSVERALNSLFDNTEKKTFGDASIGRQRADWLIGMNLSRAFTLRAERGGSRALITVGRVQTPVLSMVVNRDRDIENFKPVPFHTLRATLQSTDGEFSAKWKAKEEQAGLDSEGRLINTEIADALVSSMTGSPASITEAKSTAKKAHHPLTYSLSNLTVAASKQFGYSAQNVLDTCQALYEKHKLTTYPRTDCGYLPESQFADVPDILEALKQVNPELTPVIDKADPKLKSKTWDDSKLTAHHGIIPTHEVANKSALSEMERNIYELIVRTYIAQFYPVHEYRSIQINIEIGGECFTASGKVITLNGWKDVYREADDDTEKEEEQHLPNVQKGDSLTCLAIERKDAKTKPPSRFNEGTILAAMVGIHKFVDDPAMKKLLREEDGLGTEATRAGILTELKNRGYLVEQGKALVSSPLGRSIVDALPTMVKSPVLTALVERQLKDVESGKLSLDAFTAAQVKFVTEQVEKANVGAVKIAGAKPPLPVSELYKCLLCNHGLVRRPTSTKGRYWWGCSQYPTCTQMYADINGRPNYAKPIQPKETAPQ</sequence>
<dbReference type="PROSITE" id="PS50880">
    <property type="entry name" value="TOPRIM"/>
    <property type="match status" value="1"/>
</dbReference>
<feature type="domain" description="Topo IA-type catalytic" evidence="14">
    <location>
        <begin position="157"/>
        <end position="606"/>
    </location>
</feature>
<evidence type="ECO:0000256" key="1">
    <source>
        <dbReference type="ARBA" id="ARBA00000213"/>
    </source>
</evidence>
<dbReference type="Gene3D" id="3.30.65.10">
    <property type="entry name" value="Bacterial Topoisomerase I, domain 1"/>
    <property type="match status" value="1"/>
</dbReference>
<dbReference type="Pfam" id="PF01751">
    <property type="entry name" value="Toprim"/>
    <property type="match status" value="1"/>
</dbReference>
<feature type="domain" description="Toprim" evidence="13">
    <location>
        <begin position="2"/>
        <end position="140"/>
    </location>
</feature>
<evidence type="ECO:0000259" key="14">
    <source>
        <dbReference type="PROSITE" id="PS52039"/>
    </source>
</evidence>
<keyword evidence="7" id="KW-0238">DNA-binding</keyword>
<dbReference type="InterPro" id="IPR013497">
    <property type="entry name" value="Topo_IA_cen"/>
</dbReference>
<reference evidence="15 16" key="1">
    <citation type="submission" date="2017-03" db="EMBL/GenBank/DDBJ databases">
        <title>Full genome sequence of a non-lethal Shewanella isolate that potentiates virulence of Vibio parahaemolyticus causing acute hepatopancreatic necrosis disease (AHPND) in shrimp.</title>
        <authorList>
            <person name="Prachumwat A."/>
            <person name="Sritunyalucksana K."/>
        </authorList>
    </citation>
    <scope>NUCLEOTIDE SEQUENCE [LARGE SCALE GENOMIC DNA]</scope>
    <source>
        <strain evidence="15 16">TH2012</strain>
        <plasmid evidence="16">psth1</plasmid>
    </source>
</reference>
<evidence type="ECO:0000256" key="9">
    <source>
        <dbReference type="ARBA" id="ARBA00030003"/>
    </source>
</evidence>
<dbReference type="SMART" id="SM00493">
    <property type="entry name" value="TOPRIM"/>
    <property type="match status" value="1"/>
</dbReference>
<keyword evidence="16" id="KW-1185">Reference proteome</keyword>
<evidence type="ECO:0000259" key="13">
    <source>
        <dbReference type="PROSITE" id="PS50880"/>
    </source>
</evidence>
<dbReference type="GO" id="GO:0016853">
    <property type="term" value="F:isomerase activity"/>
    <property type="evidence" value="ECO:0007669"/>
    <property type="project" value="UniProtKB-KW"/>
</dbReference>
<keyword evidence="8 15" id="KW-0413">Isomerase</keyword>
<dbReference type="CDD" id="cd03362">
    <property type="entry name" value="TOPRIM_TopoIA_TopoIII"/>
    <property type="match status" value="1"/>
</dbReference>
<dbReference type="Proteomes" id="UP000278437">
    <property type="component" value="Plasmid pSTH1"/>
</dbReference>
<dbReference type="SMART" id="SM00437">
    <property type="entry name" value="TOP1Ac"/>
    <property type="match status" value="1"/>
</dbReference>
<evidence type="ECO:0000256" key="3">
    <source>
        <dbReference type="ARBA" id="ARBA00012891"/>
    </source>
</evidence>
<dbReference type="InterPro" id="IPR003602">
    <property type="entry name" value="Topo_IA_DNA-bd_dom"/>
</dbReference>
<dbReference type="InterPro" id="IPR000380">
    <property type="entry name" value="Topo_IA"/>
</dbReference>
<dbReference type="InterPro" id="IPR013825">
    <property type="entry name" value="Topo_IA_cen_sub2"/>
</dbReference>
<dbReference type="SMART" id="SM00436">
    <property type="entry name" value="TOP1Bc"/>
    <property type="match status" value="1"/>
</dbReference>
<dbReference type="InterPro" id="IPR013826">
    <property type="entry name" value="Topo_IA_cen_sub3"/>
</dbReference>
<evidence type="ECO:0000256" key="6">
    <source>
        <dbReference type="ARBA" id="ARBA00023029"/>
    </source>
</evidence>
<keyword evidence="6" id="KW-0799">Topoisomerase</keyword>
<comment type="similarity">
    <text evidence="2">Belongs to the type IA topoisomerase family.</text>
</comment>
<dbReference type="InterPro" id="IPR003601">
    <property type="entry name" value="Topo_IA_2"/>
</dbReference>
<dbReference type="PANTHER" id="PTHR11390:SF21">
    <property type="entry name" value="DNA TOPOISOMERASE 3-ALPHA"/>
    <property type="match status" value="1"/>
</dbReference>
<evidence type="ECO:0000256" key="11">
    <source>
        <dbReference type="ARBA" id="ARBA00032235"/>
    </source>
</evidence>
<evidence type="ECO:0000256" key="5">
    <source>
        <dbReference type="ARBA" id="ARBA00022842"/>
    </source>
</evidence>
<dbReference type="Gene3D" id="3.40.50.140">
    <property type="match status" value="1"/>
</dbReference>
<evidence type="ECO:0000256" key="10">
    <source>
        <dbReference type="ARBA" id="ARBA00031985"/>
    </source>
</evidence>
<evidence type="ECO:0000256" key="2">
    <source>
        <dbReference type="ARBA" id="ARBA00009446"/>
    </source>
</evidence>
<evidence type="ECO:0000313" key="16">
    <source>
        <dbReference type="Proteomes" id="UP000278437"/>
    </source>
</evidence>
<dbReference type="EC" id="5.6.2.1" evidence="3"/>
<gene>
    <name evidence="15" type="primary">topB</name>
    <name evidence="15" type="ORF">STH12_04259</name>
</gene>
<dbReference type="NCBIfam" id="NF005829">
    <property type="entry name" value="PRK07726.1"/>
    <property type="match status" value="1"/>
</dbReference>
<dbReference type="PANTHER" id="PTHR11390">
    <property type="entry name" value="PROKARYOTIC DNA TOPOISOMERASE"/>
    <property type="match status" value="1"/>
</dbReference>
<dbReference type="NCBIfam" id="TIGR01056">
    <property type="entry name" value="topB"/>
    <property type="match status" value="1"/>
</dbReference>
<keyword evidence="4" id="KW-0479">Metal-binding</keyword>
<dbReference type="InterPro" id="IPR034144">
    <property type="entry name" value="TOPRIM_TopoIII"/>
</dbReference>
<dbReference type="PROSITE" id="PS52039">
    <property type="entry name" value="TOPO_IA_2"/>
    <property type="match status" value="1"/>
</dbReference>
<dbReference type="InterPro" id="IPR013824">
    <property type="entry name" value="Topo_IA_cen_sub1"/>
</dbReference>
<accession>A0ABM7DXJ7</accession>
<dbReference type="PRINTS" id="PR00417">
    <property type="entry name" value="PRTPISMRASEI"/>
</dbReference>
<dbReference type="InterPro" id="IPR023406">
    <property type="entry name" value="Topo_IA_AS"/>
</dbReference>
<dbReference type="SUPFAM" id="SSF56712">
    <property type="entry name" value="Prokaryotic type I DNA topoisomerase"/>
    <property type="match status" value="1"/>
</dbReference>
<evidence type="ECO:0000256" key="12">
    <source>
        <dbReference type="ARBA" id="ARBA00032877"/>
    </source>
</evidence>
<dbReference type="RefSeq" id="WP_126169629.1">
    <property type="nucleotide sequence ID" value="NZ_CP020374.1"/>
</dbReference>
<organism evidence="15 16">
    <name type="scientific">Shewanella khirikhana</name>
    <dbReference type="NCBI Taxonomy" id="1965282"/>
    <lineage>
        <taxon>Bacteria</taxon>
        <taxon>Pseudomonadati</taxon>
        <taxon>Pseudomonadota</taxon>
        <taxon>Gammaproteobacteria</taxon>
        <taxon>Alteromonadales</taxon>
        <taxon>Shewanellaceae</taxon>
        <taxon>Shewanella</taxon>
    </lineage>
</organism>
<name>A0ABM7DXJ7_9GAMM</name>
<dbReference type="InterPro" id="IPR005738">
    <property type="entry name" value="TopoIII"/>
</dbReference>
<evidence type="ECO:0000313" key="15">
    <source>
        <dbReference type="EMBL" id="AZQ13285.1"/>
    </source>
</evidence>
<dbReference type="InterPro" id="IPR006171">
    <property type="entry name" value="TOPRIM_dom"/>
</dbReference>
<dbReference type="CDD" id="cd00186">
    <property type="entry name" value="TOP1Ac"/>
    <property type="match status" value="1"/>
</dbReference>
<dbReference type="Gene3D" id="1.10.290.10">
    <property type="entry name" value="Topoisomerase I, domain 4"/>
    <property type="match status" value="1"/>
</dbReference>